<evidence type="ECO:0000256" key="1">
    <source>
        <dbReference type="SAM" id="MobiDB-lite"/>
    </source>
</evidence>
<protein>
    <submittedName>
        <fullName evidence="2">Uncharacterized protein</fullName>
    </submittedName>
</protein>
<sequence length="161" mass="17472">MAYHGFKVDRSPLGFSPGKIWQWHWEQCVIRRLRAAAEGNPEDKYYDNEPPVETIATVTHPMADLDITGATPGNAGVSVVAINGVTMDNPLMTETHNEDIEMAAPPPPTAPAPHSAASSRPPSPAEDASLAFPNTVYTMPMLDDQCKGDLRLELGNARYVC</sequence>
<dbReference type="InParanoid" id="A0A5J5EIR9"/>
<feature type="compositionally biased region" description="Low complexity" evidence="1">
    <location>
        <begin position="112"/>
        <end position="129"/>
    </location>
</feature>
<feature type="region of interest" description="Disordered" evidence="1">
    <location>
        <begin position="100"/>
        <end position="129"/>
    </location>
</feature>
<organism evidence="2 3">
    <name type="scientific">Sphaerosporella brunnea</name>
    <dbReference type="NCBI Taxonomy" id="1250544"/>
    <lineage>
        <taxon>Eukaryota</taxon>
        <taxon>Fungi</taxon>
        <taxon>Dikarya</taxon>
        <taxon>Ascomycota</taxon>
        <taxon>Pezizomycotina</taxon>
        <taxon>Pezizomycetes</taxon>
        <taxon>Pezizales</taxon>
        <taxon>Pyronemataceae</taxon>
        <taxon>Sphaerosporella</taxon>
    </lineage>
</organism>
<gene>
    <name evidence="2" type="ORF">FN846DRAFT_911607</name>
</gene>
<reference evidence="2 3" key="1">
    <citation type="submission" date="2019-09" db="EMBL/GenBank/DDBJ databases">
        <title>Draft genome of the ectomycorrhizal ascomycete Sphaerosporella brunnea.</title>
        <authorList>
            <consortium name="DOE Joint Genome Institute"/>
            <person name="Benucci G.M."/>
            <person name="Marozzi G."/>
            <person name="Antonielli L."/>
            <person name="Sanchez S."/>
            <person name="Marco P."/>
            <person name="Wang X."/>
            <person name="Falini L.B."/>
            <person name="Barry K."/>
            <person name="Haridas S."/>
            <person name="Lipzen A."/>
            <person name="Labutti K."/>
            <person name="Grigoriev I.V."/>
            <person name="Murat C."/>
            <person name="Martin F."/>
            <person name="Albertini E."/>
            <person name="Donnini D."/>
            <person name="Bonito G."/>
        </authorList>
    </citation>
    <scope>NUCLEOTIDE SEQUENCE [LARGE SCALE GENOMIC DNA]</scope>
    <source>
        <strain evidence="2 3">Sb_GMNB300</strain>
    </source>
</reference>
<evidence type="ECO:0000313" key="3">
    <source>
        <dbReference type="Proteomes" id="UP000326924"/>
    </source>
</evidence>
<comment type="caution">
    <text evidence="2">The sequence shown here is derived from an EMBL/GenBank/DDBJ whole genome shotgun (WGS) entry which is preliminary data.</text>
</comment>
<dbReference type="OrthoDB" id="2142759at2759"/>
<name>A0A5J5EIR9_9PEZI</name>
<accession>A0A5J5EIR9</accession>
<dbReference type="EMBL" id="VXIS01000256">
    <property type="protein sequence ID" value="KAA8895575.1"/>
    <property type="molecule type" value="Genomic_DNA"/>
</dbReference>
<dbReference type="AlphaFoldDB" id="A0A5J5EIR9"/>
<evidence type="ECO:0000313" key="2">
    <source>
        <dbReference type="EMBL" id="KAA8895575.1"/>
    </source>
</evidence>
<keyword evidence="3" id="KW-1185">Reference proteome</keyword>
<dbReference type="Proteomes" id="UP000326924">
    <property type="component" value="Unassembled WGS sequence"/>
</dbReference>
<proteinExistence type="predicted"/>